<keyword evidence="5" id="KW-1185">Reference proteome</keyword>
<dbReference type="InterPro" id="IPR025241">
    <property type="entry name" value="DUF4190"/>
</dbReference>
<feature type="compositionally biased region" description="Polar residues" evidence="1">
    <location>
        <begin position="1"/>
        <end position="11"/>
    </location>
</feature>
<dbReference type="Pfam" id="PF13828">
    <property type="entry name" value="DUF4190"/>
    <property type="match status" value="1"/>
</dbReference>
<protein>
    <recommendedName>
        <fullName evidence="3">DUF4190 domain-containing protein</fullName>
    </recommendedName>
</protein>
<accession>A0ABN1DDP6</accession>
<feature type="transmembrane region" description="Helical" evidence="2">
    <location>
        <begin position="73"/>
        <end position="99"/>
    </location>
</feature>
<evidence type="ECO:0000313" key="4">
    <source>
        <dbReference type="EMBL" id="GAA0540887.1"/>
    </source>
</evidence>
<reference evidence="4 5" key="1">
    <citation type="journal article" date="2019" name="Int. J. Syst. Evol. Microbiol.">
        <title>The Global Catalogue of Microorganisms (GCM) 10K type strain sequencing project: providing services to taxonomists for standard genome sequencing and annotation.</title>
        <authorList>
            <consortium name="The Broad Institute Genomics Platform"/>
            <consortium name="The Broad Institute Genome Sequencing Center for Infectious Disease"/>
            <person name="Wu L."/>
            <person name="Ma J."/>
        </authorList>
    </citation>
    <scope>NUCLEOTIDE SEQUENCE [LARGE SCALE GENOMIC DNA]</scope>
    <source>
        <strain evidence="4 5">JCM 10303</strain>
    </source>
</reference>
<proteinExistence type="predicted"/>
<feature type="region of interest" description="Disordered" evidence="1">
    <location>
        <begin position="1"/>
        <end position="20"/>
    </location>
</feature>
<gene>
    <name evidence="4" type="ORF">GCM10009533_44920</name>
</gene>
<organism evidence="4 5">
    <name type="scientific">Saccharopolyspora erythraea</name>
    <name type="common">Streptomyces erythraeus</name>
    <dbReference type="NCBI Taxonomy" id="1836"/>
    <lineage>
        <taxon>Bacteria</taxon>
        <taxon>Bacillati</taxon>
        <taxon>Actinomycetota</taxon>
        <taxon>Actinomycetes</taxon>
        <taxon>Pseudonocardiales</taxon>
        <taxon>Pseudonocardiaceae</taxon>
        <taxon>Saccharopolyspora</taxon>
    </lineage>
</organism>
<dbReference type="EMBL" id="BAAAGS010000032">
    <property type="protein sequence ID" value="GAA0540887.1"/>
    <property type="molecule type" value="Genomic_DNA"/>
</dbReference>
<evidence type="ECO:0000256" key="2">
    <source>
        <dbReference type="SAM" id="Phobius"/>
    </source>
</evidence>
<feature type="transmembrane region" description="Helical" evidence="2">
    <location>
        <begin position="25"/>
        <end position="53"/>
    </location>
</feature>
<keyword evidence="2" id="KW-0812">Transmembrane</keyword>
<evidence type="ECO:0000259" key="3">
    <source>
        <dbReference type="Pfam" id="PF13828"/>
    </source>
</evidence>
<dbReference type="RefSeq" id="WP_009951095.1">
    <property type="nucleotide sequence ID" value="NZ_BAAAGS010000032.1"/>
</dbReference>
<dbReference type="Proteomes" id="UP001500729">
    <property type="component" value="Unassembled WGS sequence"/>
</dbReference>
<evidence type="ECO:0000313" key="5">
    <source>
        <dbReference type="Proteomes" id="UP001500729"/>
    </source>
</evidence>
<feature type="domain" description="DUF4190" evidence="3">
    <location>
        <begin position="25"/>
        <end position="90"/>
    </location>
</feature>
<keyword evidence="2" id="KW-1133">Transmembrane helix</keyword>
<comment type="caution">
    <text evidence="4">The sequence shown here is derived from an EMBL/GenBank/DDBJ whole genome shotgun (WGS) entry which is preliminary data.</text>
</comment>
<sequence>MTNQPRPSSASDEAHRPPEPRGNGLAIASLCVSVAGLVTCFGAVLLGLIGAILGHIALRSIDRDPGHYRNRGVALAGVIVGWIAFVLMGIGSFLFFFVVTAPSESSSVLNGILRTIFGG</sequence>
<name>A0ABN1DDP6_SACER</name>
<keyword evidence="2" id="KW-0472">Membrane</keyword>
<evidence type="ECO:0000256" key="1">
    <source>
        <dbReference type="SAM" id="MobiDB-lite"/>
    </source>
</evidence>